<proteinExistence type="predicted"/>
<comment type="caution">
    <text evidence="3">The sequence shown here is derived from an EMBL/GenBank/DDBJ whole genome shotgun (WGS) entry which is preliminary data.</text>
</comment>
<evidence type="ECO:0000256" key="1">
    <source>
        <dbReference type="SAM" id="MobiDB-lite"/>
    </source>
</evidence>
<keyword evidence="2" id="KW-0732">Signal</keyword>
<gene>
    <name evidence="3" type="ORF">FB45DRAFT_869203</name>
</gene>
<organism evidence="3 4">
    <name type="scientific">Roridomyces roridus</name>
    <dbReference type="NCBI Taxonomy" id="1738132"/>
    <lineage>
        <taxon>Eukaryota</taxon>
        <taxon>Fungi</taxon>
        <taxon>Dikarya</taxon>
        <taxon>Basidiomycota</taxon>
        <taxon>Agaricomycotina</taxon>
        <taxon>Agaricomycetes</taxon>
        <taxon>Agaricomycetidae</taxon>
        <taxon>Agaricales</taxon>
        <taxon>Marasmiineae</taxon>
        <taxon>Mycenaceae</taxon>
        <taxon>Roridomyces</taxon>
    </lineage>
</organism>
<accession>A0AAD7FL54</accession>
<reference evidence="3" key="1">
    <citation type="submission" date="2023-03" db="EMBL/GenBank/DDBJ databases">
        <title>Massive genome expansion in bonnet fungi (Mycena s.s.) driven by repeated elements and novel gene families across ecological guilds.</title>
        <authorList>
            <consortium name="Lawrence Berkeley National Laboratory"/>
            <person name="Harder C.B."/>
            <person name="Miyauchi S."/>
            <person name="Viragh M."/>
            <person name="Kuo A."/>
            <person name="Thoen E."/>
            <person name="Andreopoulos B."/>
            <person name="Lu D."/>
            <person name="Skrede I."/>
            <person name="Drula E."/>
            <person name="Henrissat B."/>
            <person name="Morin E."/>
            <person name="Kohler A."/>
            <person name="Barry K."/>
            <person name="LaButti K."/>
            <person name="Morin E."/>
            <person name="Salamov A."/>
            <person name="Lipzen A."/>
            <person name="Mereny Z."/>
            <person name="Hegedus B."/>
            <person name="Baldrian P."/>
            <person name="Stursova M."/>
            <person name="Weitz H."/>
            <person name="Taylor A."/>
            <person name="Grigoriev I.V."/>
            <person name="Nagy L.G."/>
            <person name="Martin F."/>
            <person name="Kauserud H."/>
        </authorList>
    </citation>
    <scope>NUCLEOTIDE SEQUENCE</scope>
    <source>
        <strain evidence="3">9284</strain>
    </source>
</reference>
<protein>
    <submittedName>
        <fullName evidence="3">Uncharacterized protein</fullName>
    </submittedName>
</protein>
<sequence length="240" mass="25880">MAASMSLVVSLLVVHNASHSHNAIKAYLGRAAKIEEAQTALWDPESLPEKWTPSILPLPLTSSKARPPTKEPKRMGCQWVDSTWAGKGEGLGSVAVQLPDVYFTEEQRLLLGGGPRSEACGCLSVGIGCCVCGNTLGVHKTLCATHRHMLPASSYTFLADSVSPPSPLRRKSPTPDQEQSRYQPYSVPWPRTPATLDDWLSQARLTPSEEELGSLSSRVGQNIPQYEFNALAAAASNEAT</sequence>
<evidence type="ECO:0000313" key="3">
    <source>
        <dbReference type="EMBL" id="KAJ7626100.1"/>
    </source>
</evidence>
<evidence type="ECO:0000313" key="4">
    <source>
        <dbReference type="Proteomes" id="UP001221142"/>
    </source>
</evidence>
<dbReference type="Proteomes" id="UP001221142">
    <property type="component" value="Unassembled WGS sequence"/>
</dbReference>
<feature type="signal peptide" evidence="2">
    <location>
        <begin position="1"/>
        <end position="19"/>
    </location>
</feature>
<feature type="compositionally biased region" description="Polar residues" evidence="1">
    <location>
        <begin position="174"/>
        <end position="183"/>
    </location>
</feature>
<feature type="region of interest" description="Disordered" evidence="1">
    <location>
        <begin position="162"/>
        <end position="189"/>
    </location>
</feature>
<dbReference type="EMBL" id="JARKIF010000012">
    <property type="protein sequence ID" value="KAJ7626100.1"/>
    <property type="molecule type" value="Genomic_DNA"/>
</dbReference>
<feature type="chain" id="PRO_5042020176" evidence="2">
    <location>
        <begin position="20"/>
        <end position="240"/>
    </location>
</feature>
<keyword evidence="4" id="KW-1185">Reference proteome</keyword>
<name>A0AAD7FL54_9AGAR</name>
<evidence type="ECO:0000256" key="2">
    <source>
        <dbReference type="SAM" id="SignalP"/>
    </source>
</evidence>
<dbReference type="AlphaFoldDB" id="A0AAD7FL54"/>